<dbReference type="InterPro" id="IPR018232">
    <property type="entry name" value="Glyco_hydro_37_CS"/>
</dbReference>
<evidence type="ECO:0000313" key="8">
    <source>
        <dbReference type="Proteomes" id="UP000245609"/>
    </source>
</evidence>
<accession>A0A2T9Z7F5</accession>
<dbReference type="OrthoDB" id="3542292at2759"/>
<keyword evidence="4 5" id="KW-0326">Glycosidase</keyword>
<dbReference type="GO" id="GO:0005737">
    <property type="term" value="C:cytoplasm"/>
    <property type="evidence" value="ECO:0007669"/>
    <property type="project" value="InterPro"/>
</dbReference>
<dbReference type="GO" id="GO:0004555">
    <property type="term" value="F:alpha,alpha-trehalase activity"/>
    <property type="evidence" value="ECO:0007669"/>
    <property type="project" value="UniProtKB-EC"/>
</dbReference>
<feature type="domain" description="Neutral trehalase Ca2+ binding" evidence="6">
    <location>
        <begin position="68"/>
        <end position="94"/>
    </location>
</feature>
<comment type="catalytic activity">
    <reaction evidence="1 5">
        <text>alpha,alpha-trehalose + H2O = alpha-D-glucose + beta-D-glucose</text>
        <dbReference type="Rhea" id="RHEA:32675"/>
        <dbReference type="ChEBI" id="CHEBI:15377"/>
        <dbReference type="ChEBI" id="CHEBI:15903"/>
        <dbReference type="ChEBI" id="CHEBI:16551"/>
        <dbReference type="ChEBI" id="CHEBI:17925"/>
        <dbReference type="EC" id="3.2.1.28"/>
    </reaction>
</comment>
<keyword evidence="8" id="KW-1185">Reference proteome</keyword>
<dbReference type="PANTHER" id="PTHR23403:SF6">
    <property type="entry name" value="CYTOSOLIC NEUTRAL TREHALASE-RELATED"/>
    <property type="match status" value="1"/>
</dbReference>
<reference evidence="7 8" key="1">
    <citation type="journal article" date="2018" name="MBio">
        <title>Comparative Genomics Reveals the Core Gene Toolbox for the Fungus-Insect Symbiosis.</title>
        <authorList>
            <person name="Wang Y."/>
            <person name="Stata M."/>
            <person name="Wang W."/>
            <person name="Stajich J.E."/>
            <person name="White M.M."/>
            <person name="Moncalvo J.M."/>
        </authorList>
    </citation>
    <scope>NUCLEOTIDE SEQUENCE [LARGE SCALE GENOMIC DNA]</scope>
    <source>
        <strain evidence="7 8">SC-DP-2</strain>
    </source>
</reference>
<evidence type="ECO:0000256" key="4">
    <source>
        <dbReference type="ARBA" id="ARBA00023295"/>
    </source>
</evidence>
<dbReference type="PROSITE" id="PS00928">
    <property type="entry name" value="TREHALASE_2"/>
    <property type="match status" value="1"/>
</dbReference>
<sequence>MEEETSNNSFAPASEYYNRVFRRHSYIPSTSDTSSEPMGFSYTRRGSKDDRTEASLKFLIDIGKVKKLLLEQEDTNGDFQITIKDKGPKILRVPTYVSGGYKTFEIRGTYMISNLLQEIALAEELGKKYVVIDEERLNENPVDRLLRMIRTVFWDDLCRTMDRNGIKKLFSDSKGTEENHGGFNYIYVPFYDQYAFDYYSNLAAEFSELKIKTVRLPRDITPEYVKSLNNQFGILSLAAEVGPPGSGEYGADKCSYSPLPYIVPGGRFNEMYGWDSYFEALGLLQSGKIDLAKAMIDHYVYQINHYGMILNANRSYYLTRSQPPFLPDLLIRTYDMLLKTEENFKWLKHCTLAAIKEHNQVWVSSPRYDPVSGLSTYHPTGIGMPPETEPGHFDHVFKKYADNLGISVKDYIEKYDKGEIKEEELDEYFVHDQAVRESGHDTSYRLDGKCADLATVDLNTLLYLNEISIYHIIKKYCAGEMVCEGQIETHKPWKKKAVERMKKINEYLWCDEAGLYFDYNIKTRKQETFESATTFYPLFAGCCTKAQAASLVEHAIPLLEEEGGLVSTTLKSRGEVSKDRPLKQWDYPFGWAPHQIMVWEGLKKYNYDQVAERLAYRWLYTIVSSYNDYNGVVPEKFDVVDITHSCDVEYGNVGTDFKMVSKSGFGWMNASFEIGLEFINFKLRRALGALKPPEKIFRTNHVTETTEDSLGFELSENLIPDDNKGCETDDTLINCFEDVNEKNNPFFLINHSENVSAEDLFSSLNINENEVMRAVTNTDEIL</sequence>
<evidence type="ECO:0000256" key="2">
    <source>
        <dbReference type="ARBA" id="ARBA00005615"/>
    </source>
</evidence>
<dbReference type="InterPro" id="IPR012341">
    <property type="entry name" value="6hp_glycosidase-like_sf"/>
</dbReference>
<dbReference type="STRING" id="133381.A0A2T9Z7F5"/>
<comment type="similarity">
    <text evidence="2 5">Belongs to the glycosyl hydrolase 37 family.</text>
</comment>
<dbReference type="SUPFAM" id="SSF48208">
    <property type="entry name" value="Six-hairpin glycosidases"/>
    <property type="match status" value="1"/>
</dbReference>
<proteinExistence type="inferred from homology"/>
<dbReference type="Proteomes" id="UP000245609">
    <property type="component" value="Unassembled WGS sequence"/>
</dbReference>
<evidence type="ECO:0000256" key="1">
    <source>
        <dbReference type="ARBA" id="ARBA00001576"/>
    </source>
</evidence>
<dbReference type="PRINTS" id="PR00744">
    <property type="entry name" value="GLHYDRLASE37"/>
</dbReference>
<dbReference type="GO" id="GO:0005993">
    <property type="term" value="P:trehalose catabolic process"/>
    <property type="evidence" value="ECO:0007669"/>
    <property type="project" value="InterPro"/>
</dbReference>
<dbReference type="EC" id="3.2.1.28" evidence="5"/>
<gene>
    <name evidence="7" type="ORF">BB560_005085</name>
</gene>
<dbReference type="PANTHER" id="PTHR23403">
    <property type="entry name" value="TREHALASE"/>
    <property type="match status" value="1"/>
</dbReference>
<name>A0A2T9Z7F5_9FUNG</name>
<keyword evidence="3 5" id="KW-0378">Hydrolase</keyword>
<organism evidence="7 8">
    <name type="scientific">Smittium megazygosporum</name>
    <dbReference type="NCBI Taxonomy" id="133381"/>
    <lineage>
        <taxon>Eukaryota</taxon>
        <taxon>Fungi</taxon>
        <taxon>Fungi incertae sedis</taxon>
        <taxon>Zoopagomycota</taxon>
        <taxon>Kickxellomycotina</taxon>
        <taxon>Harpellomycetes</taxon>
        <taxon>Harpellales</taxon>
        <taxon>Legeriomycetaceae</taxon>
        <taxon>Smittium</taxon>
    </lineage>
</organism>
<dbReference type="InterPro" id="IPR008928">
    <property type="entry name" value="6-hairpin_glycosidase_sf"/>
</dbReference>
<dbReference type="Pfam" id="PF07492">
    <property type="entry name" value="Trehalase_Ca-bi"/>
    <property type="match status" value="1"/>
</dbReference>
<evidence type="ECO:0000256" key="5">
    <source>
        <dbReference type="RuleBase" id="RU361180"/>
    </source>
</evidence>
<dbReference type="InterPro" id="IPR011120">
    <property type="entry name" value="Trehalase_Ca-bd"/>
</dbReference>
<dbReference type="PROSITE" id="PS00927">
    <property type="entry name" value="TREHALASE_1"/>
    <property type="match status" value="1"/>
</dbReference>
<dbReference type="Pfam" id="PF01204">
    <property type="entry name" value="Trehalase"/>
    <property type="match status" value="1"/>
</dbReference>
<dbReference type="GO" id="GO:0005509">
    <property type="term" value="F:calcium ion binding"/>
    <property type="evidence" value="ECO:0007669"/>
    <property type="project" value="InterPro"/>
</dbReference>
<dbReference type="AlphaFoldDB" id="A0A2T9Z7F5"/>
<protein>
    <recommendedName>
        <fullName evidence="5">Trehalase</fullName>
        <ecNumber evidence="5">3.2.1.28</ecNumber>
    </recommendedName>
    <alternativeName>
        <fullName evidence="5">Alpha-trehalose glucohydrolase</fullName>
    </alternativeName>
</protein>
<dbReference type="InterPro" id="IPR001661">
    <property type="entry name" value="Glyco_hydro_37"/>
</dbReference>
<dbReference type="EMBL" id="MBFS01001917">
    <property type="protein sequence ID" value="PVV00529.1"/>
    <property type="molecule type" value="Genomic_DNA"/>
</dbReference>
<evidence type="ECO:0000313" key="7">
    <source>
        <dbReference type="EMBL" id="PVV00529.1"/>
    </source>
</evidence>
<comment type="caution">
    <text evidence="7">The sequence shown here is derived from an EMBL/GenBank/DDBJ whole genome shotgun (WGS) entry which is preliminary data.</text>
</comment>
<evidence type="ECO:0000259" key="6">
    <source>
        <dbReference type="Pfam" id="PF07492"/>
    </source>
</evidence>
<evidence type="ECO:0000256" key="3">
    <source>
        <dbReference type="ARBA" id="ARBA00022801"/>
    </source>
</evidence>
<dbReference type="Gene3D" id="1.50.10.10">
    <property type="match status" value="1"/>
</dbReference>